<dbReference type="Gene3D" id="3.30.200.20">
    <property type="entry name" value="Phosphorylase Kinase, domain 1"/>
    <property type="match status" value="1"/>
</dbReference>
<feature type="region of interest" description="Disordered" evidence="13">
    <location>
        <begin position="1"/>
        <end position="99"/>
    </location>
</feature>
<sequence length="706" mass="78615">MISNWKQKLKDTHITSPFSRSNKSPSKDNTPLSATSSLNPVNSIPSKPPAAYIPGSEYSGSTTYINGDDTEEDENSESAFTNTNEADGESQQETKPEPLEQKLETVATSSATAKSITNDLEKLNITPETITKNLTTTDPVLDESSAQAPVTKSNAKPGLLTVKVYTGNDIRLPISLKITKPVLERLASCGVNIDIPTMESNIDSLLQAANAPSGINTKDLELLVTKSLPALVQVPNPAGDSSVKTPLVYMTVEFDNNTEAIDAIGNTLQNPKFNNVTAFDVSNHLNSMNIQLFIRLPSVLIPDEGKTSEQNQDILVGTAQVNLKSFNVEGTSKRLINHGWISLTNPYTDKNAGFINITIDFKLQEKHSLSIKDFDLLKVIGKGSFGKVMQVRKKDTGKIYALKSIRKAHIVSKMEVTHTLAEKFVLSRVDNPFIVPLKFAFQSNEKLYLVLSFINGGELFYHLQQSRRFSPVRSKFYISELLSAIECLHNLNIIYRDLKPENILLDYQGHIALCDFGLCKMNMKIEQKTNTFCGTPEYLAPELLLNRGYTRVVDFWTLGTLLYEMLTGLPPFYDEDVNKMYSKILNDTLVFPSDMETSTKSLIKGLLTRDPTKRLGYNGTHEIKTHPYFADVDWNKLLVKGYIPPYKPLVKDSTDTSNFDSEFTSERPLDSVVDDFLSESVQKQFGGWTYIGSDTLGQVTRGESFK</sequence>
<dbReference type="Proteomes" id="UP000019384">
    <property type="component" value="Unassembled WGS sequence"/>
</dbReference>
<dbReference type="GO" id="GO:0030447">
    <property type="term" value="P:filamentous growth"/>
    <property type="evidence" value="ECO:0007669"/>
    <property type="project" value="UniProtKB-ARBA"/>
</dbReference>
<evidence type="ECO:0000256" key="8">
    <source>
        <dbReference type="ARBA" id="ARBA00022840"/>
    </source>
</evidence>
<evidence type="ECO:0000256" key="9">
    <source>
        <dbReference type="ARBA" id="ARBA00022919"/>
    </source>
</evidence>
<comment type="similarity">
    <text evidence="1">Belongs to the protein kinase superfamily. AGC Ser/Thr protein kinase family. RAC subfamily.</text>
</comment>
<dbReference type="GO" id="GO:0005524">
    <property type="term" value="F:ATP binding"/>
    <property type="evidence" value="ECO:0007669"/>
    <property type="project" value="UniProtKB-UniRule"/>
</dbReference>
<dbReference type="InterPro" id="IPR017441">
    <property type="entry name" value="Protein_kinase_ATP_BS"/>
</dbReference>
<dbReference type="InterPro" id="IPR008271">
    <property type="entry name" value="Ser/Thr_kinase_AS"/>
</dbReference>
<evidence type="ECO:0000256" key="2">
    <source>
        <dbReference type="ARBA" id="ARBA00012513"/>
    </source>
</evidence>
<dbReference type="Pfam" id="PF00069">
    <property type="entry name" value="Pkinase"/>
    <property type="match status" value="1"/>
</dbReference>
<dbReference type="GO" id="GO:0016020">
    <property type="term" value="C:membrane"/>
    <property type="evidence" value="ECO:0007669"/>
    <property type="project" value="GOC"/>
</dbReference>
<dbReference type="InterPro" id="IPR000961">
    <property type="entry name" value="AGC-kinase_C"/>
</dbReference>
<dbReference type="Pfam" id="PF00433">
    <property type="entry name" value="Pkinase_C"/>
    <property type="match status" value="1"/>
</dbReference>
<dbReference type="HOGENOM" id="CLU_000288_120_2_1"/>
<feature type="compositionally biased region" description="Polar residues" evidence="13">
    <location>
        <begin position="77"/>
        <end position="91"/>
    </location>
</feature>
<evidence type="ECO:0000259" key="14">
    <source>
        <dbReference type="PROSITE" id="PS50011"/>
    </source>
</evidence>
<dbReference type="STRING" id="1382522.W6MJT6"/>
<evidence type="ECO:0000313" key="16">
    <source>
        <dbReference type="EMBL" id="CDK24792.1"/>
    </source>
</evidence>
<feature type="binding site" evidence="12">
    <location>
        <position position="407"/>
    </location>
    <ligand>
        <name>ATP</name>
        <dbReference type="ChEBI" id="CHEBI:30616"/>
    </ligand>
</feature>
<dbReference type="PROSITE" id="PS00108">
    <property type="entry name" value="PROTEIN_KINASE_ST"/>
    <property type="match status" value="1"/>
</dbReference>
<keyword evidence="6 12" id="KW-0547">Nucleotide-binding</keyword>
<dbReference type="SMART" id="SM00133">
    <property type="entry name" value="S_TK_X"/>
    <property type="match status" value="1"/>
</dbReference>
<dbReference type="InterPro" id="IPR011009">
    <property type="entry name" value="Kinase-like_dom_sf"/>
</dbReference>
<feature type="domain" description="Protein kinase" evidence="14">
    <location>
        <begin position="374"/>
        <end position="629"/>
    </location>
</feature>
<dbReference type="GO" id="GO:0106310">
    <property type="term" value="F:protein serine kinase activity"/>
    <property type="evidence" value="ECO:0007669"/>
    <property type="project" value="RHEA"/>
</dbReference>
<dbReference type="PROSITE" id="PS50011">
    <property type="entry name" value="PROTEIN_KINASE_DOM"/>
    <property type="match status" value="1"/>
</dbReference>
<evidence type="ECO:0000256" key="1">
    <source>
        <dbReference type="ARBA" id="ARBA00006935"/>
    </source>
</evidence>
<dbReference type="EMBL" id="HG793125">
    <property type="protein sequence ID" value="CDK24792.1"/>
    <property type="molecule type" value="Genomic_DNA"/>
</dbReference>
<keyword evidence="7" id="KW-0418">Kinase</keyword>
<gene>
    <name evidence="16" type="ORF">KUCA_T00000758001</name>
</gene>
<keyword evidence="8 12" id="KW-0067">ATP-binding</keyword>
<comment type="catalytic activity">
    <reaction evidence="11">
        <text>L-seryl-[protein] + ATP = O-phospho-L-seryl-[protein] + ADP + H(+)</text>
        <dbReference type="Rhea" id="RHEA:17989"/>
        <dbReference type="Rhea" id="RHEA-COMP:9863"/>
        <dbReference type="Rhea" id="RHEA-COMP:11604"/>
        <dbReference type="ChEBI" id="CHEBI:15378"/>
        <dbReference type="ChEBI" id="CHEBI:29999"/>
        <dbReference type="ChEBI" id="CHEBI:30616"/>
        <dbReference type="ChEBI" id="CHEBI:83421"/>
        <dbReference type="ChEBI" id="CHEBI:456216"/>
        <dbReference type="EC" id="2.7.11.1"/>
    </reaction>
</comment>
<feature type="compositionally biased region" description="Polar residues" evidence="13">
    <location>
        <begin position="14"/>
        <end position="45"/>
    </location>
</feature>
<dbReference type="InterPro" id="IPR017892">
    <property type="entry name" value="Pkinase_C"/>
</dbReference>
<comment type="catalytic activity">
    <reaction evidence="10">
        <text>L-threonyl-[protein] + ATP = O-phospho-L-threonyl-[protein] + ADP + H(+)</text>
        <dbReference type="Rhea" id="RHEA:46608"/>
        <dbReference type="Rhea" id="RHEA-COMP:11060"/>
        <dbReference type="Rhea" id="RHEA-COMP:11605"/>
        <dbReference type="ChEBI" id="CHEBI:15378"/>
        <dbReference type="ChEBI" id="CHEBI:30013"/>
        <dbReference type="ChEBI" id="CHEBI:30616"/>
        <dbReference type="ChEBI" id="CHEBI:61977"/>
        <dbReference type="ChEBI" id="CHEBI:456216"/>
        <dbReference type="EC" id="2.7.11.1"/>
    </reaction>
</comment>
<evidence type="ECO:0000256" key="12">
    <source>
        <dbReference type="PROSITE-ProRule" id="PRU10141"/>
    </source>
</evidence>
<accession>W6MJT6</accession>
<dbReference type="GO" id="GO:0006665">
    <property type="term" value="P:sphingolipid metabolic process"/>
    <property type="evidence" value="ECO:0007669"/>
    <property type="project" value="UniProtKB-KW"/>
</dbReference>
<dbReference type="SUPFAM" id="SSF56112">
    <property type="entry name" value="Protein kinase-like (PK-like)"/>
    <property type="match status" value="1"/>
</dbReference>
<keyword evidence="5" id="KW-0808">Transferase</keyword>
<evidence type="ECO:0000256" key="10">
    <source>
        <dbReference type="ARBA" id="ARBA00047899"/>
    </source>
</evidence>
<evidence type="ECO:0000313" key="17">
    <source>
        <dbReference type="Proteomes" id="UP000019384"/>
    </source>
</evidence>
<dbReference type="OrthoDB" id="63267at2759"/>
<feature type="domain" description="AGC-kinase C-terminal" evidence="15">
    <location>
        <begin position="630"/>
        <end position="700"/>
    </location>
</feature>
<dbReference type="AlphaFoldDB" id="W6MJT6"/>
<dbReference type="GeneID" id="34518195"/>
<dbReference type="PANTHER" id="PTHR24351">
    <property type="entry name" value="RIBOSOMAL PROTEIN S6 KINASE"/>
    <property type="match status" value="1"/>
</dbReference>
<evidence type="ECO:0000256" key="13">
    <source>
        <dbReference type="SAM" id="MobiDB-lite"/>
    </source>
</evidence>
<evidence type="ECO:0000256" key="6">
    <source>
        <dbReference type="ARBA" id="ARBA00022741"/>
    </source>
</evidence>
<dbReference type="GO" id="GO:0004674">
    <property type="term" value="F:protein serine/threonine kinase activity"/>
    <property type="evidence" value="ECO:0007669"/>
    <property type="project" value="UniProtKB-KW"/>
</dbReference>
<dbReference type="FunFam" id="1.10.510.10:FF:000008">
    <property type="entry name" value="Non-specific serine/threonine protein kinase"/>
    <property type="match status" value="1"/>
</dbReference>
<dbReference type="FunFam" id="3.30.200.20:FF:000048">
    <property type="entry name" value="Non-specific serine/threonine protein kinase"/>
    <property type="match status" value="1"/>
</dbReference>
<evidence type="ECO:0000256" key="11">
    <source>
        <dbReference type="ARBA" id="ARBA00048679"/>
    </source>
</evidence>
<reference evidence="16" key="1">
    <citation type="submission" date="2013-12" db="EMBL/GenBank/DDBJ databases">
        <authorList>
            <person name="Genoscope - CEA"/>
        </authorList>
    </citation>
    <scope>NUCLEOTIDE SEQUENCE</scope>
    <source>
        <strain evidence="16">CBS 1993</strain>
    </source>
</reference>
<dbReference type="EC" id="2.7.11.1" evidence="2"/>
<keyword evidence="4" id="KW-0597">Phosphoprotein</keyword>
<dbReference type="Gene3D" id="1.10.510.10">
    <property type="entry name" value="Transferase(Phosphotransferase) domain 1"/>
    <property type="match status" value="1"/>
</dbReference>
<keyword evidence="3" id="KW-0723">Serine/threonine-protein kinase</keyword>
<evidence type="ECO:0000256" key="3">
    <source>
        <dbReference type="ARBA" id="ARBA00022527"/>
    </source>
</evidence>
<proteinExistence type="inferred from homology"/>
<keyword evidence="9" id="KW-0443">Lipid metabolism</keyword>
<dbReference type="GO" id="GO:0060237">
    <property type="term" value="P:regulation of fungal-type cell wall organization"/>
    <property type="evidence" value="ECO:0007669"/>
    <property type="project" value="UniProtKB-ARBA"/>
</dbReference>
<dbReference type="InterPro" id="IPR000719">
    <property type="entry name" value="Prot_kinase_dom"/>
</dbReference>
<dbReference type="GO" id="GO:0070941">
    <property type="term" value="P:eisosome assembly"/>
    <property type="evidence" value="ECO:0007669"/>
    <property type="project" value="UniProtKB-ARBA"/>
</dbReference>
<reference evidence="16" key="2">
    <citation type="submission" date="2014-02" db="EMBL/GenBank/DDBJ databases">
        <title>Complete DNA sequence of /Kuraishia capsulata/ illustrates novel genomic features among budding yeasts (/Saccharomycotina/).</title>
        <authorList>
            <person name="Morales L."/>
            <person name="Noel B."/>
            <person name="Porcel B."/>
            <person name="Marcet-Houben M."/>
            <person name="Hullo M-F."/>
            <person name="Sacerdot C."/>
            <person name="Tekaia F."/>
            <person name="Leh-Louis V."/>
            <person name="Despons L."/>
            <person name="Khanna V."/>
            <person name="Aury J-M."/>
            <person name="Barbe V."/>
            <person name="Couloux A."/>
            <person name="Labadie K."/>
            <person name="Pelletier E."/>
            <person name="Souciet J-L."/>
            <person name="Boekhout T."/>
            <person name="Gabaldon T."/>
            <person name="Wincker P."/>
            <person name="Dujon B."/>
        </authorList>
    </citation>
    <scope>NUCLEOTIDE SEQUENCE</scope>
    <source>
        <strain evidence="16">CBS 1993</strain>
    </source>
</reference>
<dbReference type="SMART" id="SM00220">
    <property type="entry name" value="S_TKc"/>
    <property type="match status" value="1"/>
</dbReference>
<protein>
    <recommendedName>
        <fullName evidence="2">non-specific serine/threonine protein kinase</fullName>
        <ecNumber evidence="2">2.7.11.1</ecNumber>
    </recommendedName>
</protein>
<evidence type="ECO:0000256" key="4">
    <source>
        <dbReference type="ARBA" id="ARBA00022553"/>
    </source>
</evidence>
<evidence type="ECO:0000259" key="15">
    <source>
        <dbReference type="PROSITE" id="PS51285"/>
    </source>
</evidence>
<organism evidence="16 17">
    <name type="scientific">Kuraishia capsulata CBS 1993</name>
    <dbReference type="NCBI Taxonomy" id="1382522"/>
    <lineage>
        <taxon>Eukaryota</taxon>
        <taxon>Fungi</taxon>
        <taxon>Dikarya</taxon>
        <taxon>Ascomycota</taxon>
        <taxon>Saccharomycotina</taxon>
        <taxon>Pichiomycetes</taxon>
        <taxon>Pichiales</taxon>
        <taxon>Pichiaceae</taxon>
        <taxon>Kuraishia</taxon>
    </lineage>
</organism>
<keyword evidence="9" id="KW-0746">Sphingolipid metabolism</keyword>
<evidence type="ECO:0000256" key="7">
    <source>
        <dbReference type="ARBA" id="ARBA00022777"/>
    </source>
</evidence>
<keyword evidence="17" id="KW-1185">Reference proteome</keyword>
<evidence type="ECO:0000256" key="5">
    <source>
        <dbReference type="ARBA" id="ARBA00022679"/>
    </source>
</evidence>
<dbReference type="CDD" id="cd11651">
    <property type="entry name" value="YPK1_N_like"/>
    <property type="match status" value="1"/>
</dbReference>
<dbReference type="PROSITE" id="PS00107">
    <property type="entry name" value="PROTEIN_KINASE_ATP"/>
    <property type="match status" value="1"/>
</dbReference>
<dbReference type="PROSITE" id="PS51285">
    <property type="entry name" value="AGC_KINASE_CTER"/>
    <property type="match status" value="1"/>
</dbReference>
<name>W6MJT6_9ASCO</name>
<dbReference type="RefSeq" id="XP_022456807.1">
    <property type="nucleotide sequence ID" value="XM_022605327.1"/>
</dbReference>